<reference evidence="6 7" key="1">
    <citation type="submission" date="2014-10" db="EMBL/GenBank/DDBJ databases">
        <title>Draft genome sequence of the proteorhodopsin-containing marine bacterium Dokdonia donghaensis.</title>
        <authorList>
            <person name="Gomez-Consarnau L."/>
            <person name="Gonzalez J.M."/>
            <person name="Riedel T."/>
            <person name="Jaenicke S."/>
            <person name="Wagner-Doebler I."/>
            <person name="Fuhrman J.A."/>
        </authorList>
    </citation>
    <scope>NUCLEOTIDE SEQUENCE [LARGE SCALE GENOMIC DNA]</scope>
    <source>
        <strain evidence="6 7">DSW-1</strain>
    </source>
</reference>
<dbReference type="EMBL" id="JSAQ01000001">
    <property type="protein sequence ID" value="KGO05785.1"/>
    <property type="molecule type" value="Genomic_DNA"/>
</dbReference>
<feature type="transmembrane region" description="Helical" evidence="5">
    <location>
        <begin position="42"/>
        <end position="61"/>
    </location>
</feature>
<keyword evidence="7" id="KW-1185">Reference proteome</keyword>
<dbReference type="Proteomes" id="UP000030140">
    <property type="component" value="Unassembled WGS sequence"/>
</dbReference>
<dbReference type="Pfam" id="PF09685">
    <property type="entry name" value="MamF_MmsF"/>
    <property type="match status" value="1"/>
</dbReference>
<organism evidence="6 7">
    <name type="scientific">Dokdonia donghaensis DSW-1</name>
    <dbReference type="NCBI Taxonomy" id="1300343"/>
    <lineage>
        <taxon>Bacteria</taxon>
        <taxon>Pseudomonadati</taxon>
        <taxon>Bacteroidota</taxon>
        <taxon>Flavobacteriia</taxon>
        <taxon>Flavobacteriales</taxon>
        <taxon>Flavobacteriaceae</taxon>
        <taxon>Dokdonia</taxon>
    </lineage>
</organism>
<dbReference type="RefSeq" id="WP_021779037.1">
    <property type="nucleotide sequence ID" value="NZ_CP015125.1"/>
</dbReference>
<evidence type="ECO:0008006" key="8">
    <source>
        <dbReference type="Google" id="ProtNLM"/>
    </source>
</evidence>
<evidence type="ECO:0000256" key="4">
    <source>
        <dbReference type="ARBA" id="ARBA00023136"/>
    </source>
</evidence>
<dbReference type="OrthoDB" id="6400719at2"/>
<dbReference type="KEGG" id="ddo:I597_2075"/>
<keyword evidence="2 5" id="KW-0812">Transmembrane</keyword>
<comment type="caution">
    <text evidence="6">The sequence shown here is derived from an EMBL/GenBank/DDBJ whole genome shotgun (WGS) entry which is preliminary data.</text>
</comment>
<name>A0A0A2GZD0_9FLAO</name>
<proteinExistence type="predicted"/>
<feature type="transmembrane region" description="Helical" evidence="5">
    <location>
        <begin position="12"/>
        <end position="30"/>
    </location>
</feature>
<dbReference type="AlphaFoldDB" id="A0A0A2GZD0"/>
<protein>
    <recommendedName>
        <fullName evidence="8">Import component protein</fullName>
    </recommendedName>
</protein>
<sequence length="111" mass="12360">MDENTVFEGKTAAVVSYITFVGLIIAYFMNSESKNEFAAFHLRQSLGLTLSYFLIMIPLSYLNIPMASGGFLVLFFALWLYGIISAFQGKRQLVPLVGSFYQNILGGNNNN</sequence>
<evidence type="ECO:0000313" key="7">
    <source>
        <dbReference type="Proteomes" id="UP000030140"/>
    </source>
</evidence>
<evidence type="ECO:0000313" key="6">
    <source>
        <dbReference type="EMBL" id="KGO05785.1"/>
    </source>
</evidence>
<evidence type="ECO:0000256" key="3">
    <source>
        <dbReference type="ARBA" id="ARBA00022989"/>
    </source>
</evidence>
<evidence type="ECO:0000256" key="2">
    <source>
        <dbReference type="ARBA" id="ARBA00022692"/>
    </source>
</evidence>
<evidence type="ECO:0000256" key="5">
    <source>
        <dbReference type="SAM" id="Phobius"/>
    </source>
</evidence>
<keyword evidence="3 5" id="KW-1133">Transmembrane helix</keyword>
<keyword evidence="4 5" id="KW-0472">Membrane</keyword>
<gene>
    <name evidence="6" type="ORF">NV36_02285</name>
</gene>
<dbReference type="PATRIC" id="fig|1300343.5.peg.2089"/>
<dbReference type="InterPro" id="IPR019109">
    <property type="entry name" value="MamF_MmsF"/>
</dbReference>
<feature type="transmembrane region" description="Helical" evidence="5">
    <location>
        <begin position="67"/>
        <end position="87"/>
    </location>
</feature>
<evidence type="ECO:0000256" key="1">
    <source>
        <dbReference type="ARBA" id="ARBA00004141"/>
    </source>
</evidence>
<accession>A0A0A2GZD0</accession>
<comment type="subcellular location">
    <subcellularLocation>
        <location evidence="1">Membrane</location>
        <topology evidence="1">Multi-pass membrane protein</topology>
    </subcellularLocation>
</comment>